<comment type="caution">
    <text evidence="1">The sequence shown here is derived from an EMBL/GenBank/DDBJ whole genome shotgun (WGS) entry which is preliminary data.</text>
</comment>
<dbReference type="Proteomes" id="UP001205185">
    <property type="component" value="Unassembled WGS sequence"/>
</dbReference>
<sequence length="172" mass="18665">MWVSLISLGAWGSSRLVAWRQHRARSRGSAVGSMGWTCFVWGPYNTRGRSAKQGPKRLALPRETLRVLSPHTKQVHPIEHWAPATPTSAGWAGRADEGGLAWHRIFQVSRAGTVGWGGPEGGRDGGFRVSRDRLGGWRLVVHNAFCCPQAAIAAPVLSGFLVRLYIGGSCGR</sequence>
<protein>
    <recommendedName>
        <fullName evidence="3">Secreted protein</fullName>
    </recommendedName>
</protein>
<evidence type="ECO:0000313" key="1">
    <source>
        <dbReference type="EMBL" id="MCP2269004.1"/>
    </source>
</evidence>
<dbReference type="EMBL" id="JAMTCO010000004">
    <property type="protein sequence ID" value="MCP2269004.1"/>
    <property type="molecule type" value="Genomic_DNA"/>
</dbReference>
<organism evidence="1 2">
    <name type="scientific">Actinokineospora diospyrosa</name>
    <dbReference type="NCBI Taxonomy" id="103728"/>
    <lineage>
        <taxon>Bacteria</taxon>
        <taxon>Bacillati</taxon>
        <taxon>Actinomycetota</taxon>
        <taxon>Actinomycetes</taxon>
        <taxon>Pseudonocardiales</taxon>
        <taxon>Pseudonocardiaceae</taxon>
        <taxon>Actinokineospora</taxon>
    </lineage>
</organism>
<keyword evidence="2" id="KW-1185">Reference proteome</keyword>
<reference evidence="1 2" key="1">
    <citation type="submission" date="2022-06" db="EMBL/GenBank/DDBJ databases">
        <title>Genomic Encyclopedia of Archaeal and Bacterial Type Strains, Phase II (KMG-II): from individual species to whole genera.</title>
        <authorList>
            <person name="Goeker M."/>
        </authorList>
    </citation>
    <scope>NUCLEOTIDE SEQUENCE [LARGE SCALE GENOMIC DNA]</scope>
    <source>
        <strain evidence="1 2">DSM 44255</strain>
    </source>
</reference>
<proteinExistence type="predicted"/>
<name>A0ABT1I8P3_9PSEU</name>
<evidence type="ECO:0008006" key="3">
    <source>
        <dbReference type="Google" id="ProtNLM"/>
    </source>
</evidence>
<evidence type="ECO:0000313" key="2">
    <source>
        <dbReference type="Proteomes" id="UP001205185"/>
    </source>
</evidence>
<gene>
    <name evidence="1" type="ORF">LV75_001492</name>
</gene>
<accession>A0ABT1I8P3</accession>